<keyword evidence="6" id="KW-1278">Translocase</keyword>
<evidence type="ECO:0000256" key="6">
    <source>
        <dbReference type="ARBA" id="ARBA00022967"/>
    </source>
</evidence>
<dbReference type="FunFam" id="3.40.50.300:FF:000224">
    <property type="entry name" value="Energy-coupling factor transporter ATP-binding protein EcfA"/>
    <property type="match status" value="1"/>
</dbReference>
<dbReference type="GO" id="GO:0043190">
    <property type="term" value="C:ATP-binding cassette (ABC) transporter complex"/>
    <property type="evidence" value="ECO:0007669"/>
    <property type="project" value="TreeGrafter"/>
</dbReference>
<dbReference type="PROSITE" id="PS50893">
    <property type="entry name" value="ABC_TRANSPORTER_2"/>
    <property type="match status" value="1"/>
</dbReference>
<evidence type="ECO:0000256" key="8">
    <source>
        <dbReference type="RuleBase" id="RU365104"/>
    </source>
</evidence>
<keyword evidence="7 8" id="KW-0472">Membrane</keyword>
<comment type="function">
    <text evidence="8">ATP-binding (A) component of a common energy-coupling factor (ECF) ABC-transporter complex.</text>
</comment>
<dbReference type="InterPro" id="IPR003439">
    <property type="entry name" value="ABC_transporter-like_ATP-bd"/>
</dbReference>
<keyword evidence="5 8" id="KW-0067">ATP-binding</keyword>
<dbReference type="PROSITE" id="PS00211">
    <property type="entry name" value="ABC_TRANSPORTER_1"/>
    <property type="match status" value="1"/>
</dbReference>
<evidence type="ECO:0000256" key="1">
    <source>
        <dbReference type="ARBA" id="ARBA00004202"/>
    </source>
</evidence>
<dbReference type="RefSeq" id="WP_091486147.1">
    <property type="nucleotide sequence ID" value="NZ_FOTR01000017.1"/>
</dbReference>
<keyword evidence="4 8" id="KW-0547">Nucleotide-binding</keyword>
<dbReference type="GO" id="GO:0005524">
    <property type="term" value="F:ATP binding"/>
    <property type="evidence" value="ECO:0007669"/>
    <property type="project" value="UniProtKB-UniRule"/>
</dbReference>
<dbReference type="SUPFAM" id="SSF52540">
    <property type="entry name" value="P-loop containing nucleoside triphosphate hydrolases"/>
    <property type="match status" value="1"/>
</dbReference>
<evidence type="ECO:0000259" key="9">
    <source>
        <dbReference type="PROSITE" id="PS50893"/>
    </source>
</evidence>
<keyword evidence="3 8" id="KW-1003">Cell membrane</keyword>
<accession>A0A1I4QNY6</accession>
<dbReference type="EMBL" id="FOTR01000017">
    <property type="protein sequence ID" value="SFM41751.1"/>
    <property type="molecule type" value="Genomic_DNA"/>
</dbReference>
<feature type="domain" description="ABC transporter" evidence="9">
    <location>
        <begin position="3"/>
        <end position="246"/>
    </location>
</feature>
<protein>
    <recommendedName>
        <fullName evidence="8">Energy-coupling factor transporter ATP-binding protein EcfA2</fullName>
        <ecNumber evidence="8">7.-.-.-</ecNumber>
    </recommendedName>
</protein>
<dbReference type="PANTHER" id="PTHR43553:SF27">
    <property type="entry name" value="ENERGY-COUPLING FACTOR TRANSPORTER ATP-BINDING PROTEIN ECFA2"/>
    <property type="match status" value="1"/>
</dbReference>
<dbReference type="InterPro" id="IPR017871">
    <property type="entry name" value="ABC_transporter-like_CS"/>
</dbReference>
<dbReference type="InterPro" id="IPR030946">
    <property type="entry name" value="EcfA2"/>
</dbReference>
<dbReference type="GO" id="GO:0016887">
    <property type="term" value="F:ATP hydrolysis activity"/>
    <property type="evidence" value="ECO:0007669"/>
    <property type="project" value="InterPro"/>
</dbReference>
<dbReference type="PANTHER" id="PTHR43553">
    <property type="entry name" value="HEAVY METAL TRANSPORTER"/>
    <property type="match status" value="1"/>
</dbReference>
<reference evidence="11" key="1">
    <citation type="submission" date="2016-10" db="EMBL/GenBank/DDBJ databases">
        <authorList>
            <person name="Varghese N."/>
            <person name="Submissions S."/>
        </authorList>
    </citation>
    <scope>NUCLEOTIDE SEQUENCE [LARGE SCALE GENOMIC DNA]</scope>
    <source>
        <strain evidence="11">CGMCC 1.4250</strain>
    </source>
</reference>
<dbReference type="Gene3D" id="3.40.50.300">
    <property type="entry name" value="P-loop containing nucleotide triphosphate hydrolases"/>
    <property type="match status" value="1"/>
</dbReference>
<evidence type="ECO:0000256" key="3">
    <source>
        <dbReference type="ARBA" id="ARBA00022475"/>
    </source>
</evidence>
<dbReference type="CDD" id="cd03225">
    <property type="entry name" value="ABC_cobalt_CbiO_domain1"/>
    <property type="match status" value="1"/>
</dbReference>
<evidence type="ECO:0000256" key="4">
    <source>
        <dbReference type="ARBA" id="ARBA00022741"/>
    </source>
</evidence>
<dbReference type="Proteomes" id="UP000198565">
    <property type="component" value="Unassembled WGS sequence"/>
</dbReference>
<evidence type="ECO:0000313" key="10">
    <source>
        <dbReference type="EMBL" id="SFM41751.1"/>
    </source>
</evidence>
<name>A0A1I4QNY6_9BACI</name>
<organism evidence="10 11">
    <name type="scientific">Gracilibacillus orientalis</name>
    <dbReference type="NCBI Taxonomy" id="334253"/>
    <lineage>
        <taxon>Bacteria</taxon>
        <taxon>Bacillati</taxon>
        <taxon>Bacillota</taxon>
        <taxon>Bacilli</taxon>
        <taxon>Bacillales</taxon>
        <taxon>Bacillaceae</taxon>
        <taxon>Gracilibacillus</taxon>
    </lineage>
</organism>
<gene>
    <name evidence="10" type="ORF">SAMN04487943_11756</name>
</gene>
<dbReference type="AlphaFoldDB" id="A0A1I4QNY6"/>
<evidence type="ECO:0000256" key="7">
    <source>
        <dbReference type="ARBA" id="ARBA00023136"/>
    </source>
</evidence>
<comment type="similarity">
    <text evidence="8">Belongs to the ABC transporter superfamily. Energy-coupling factor EcfA family.</text>
</comment>
<evidence type="ECO:0000256" key="2">
    <source>
        <dbReference type="ARBA" id="ARBA00022448"/>
    </source>
</evidence>
<dbReference type="EC" id="7.-.-.-" evidence="8"/>
<dbReference type="OrthoDB" id="9784332at2"/>
<dbReference type="STRING" id="334253.SAMN04487943_11756"/>
<dbReference type="Pfam" id="PF00005">
    <property type="entry name" value="ABC_tran"/>
    <property type="match status" value="1"/>
</dbReference>
<evidence type="ECO:0000256" key="5">
    <source>
        <dbReference type="ARBA" id="ARBA00022840"/>
    </source>
</evidence>
<comment type="subcellular location">
    <subcellularLocation>
        <location evidence="1 8">Cell membrane</location>
        <topology evidence="1 8">Peripheral membrane protein</topology>
    </subcellularLocation>
</comment>
<dbReference type="NCBIfam" id="TIGR04521">
    <property type="entry name" value="ECF_ATPase_2"/>
    <property type="match status" value="1"/>
</dbReference>
<dbReference type="InterPro" id="IPR015856">
    <property type="entry name" value="ABC_transpr_CbiO/EcfA_su"/>
</dbReference>
<keyword evidence="11" id="KW-1185">Reference proteome</keyword>
<sequence length="289" mass="32686">MDIQFEKVSYTYQVNTPFSYQALKDINLEIKTGEFVAIVGHTGSGKSTLLQHINGLLLPTEGRVQVGDFLLSRKNKRQDLKKLREKAGVVFQYPEHQLFEETVERDISFGLKNFQVPADEIQTRIMDALEKVHLSEDVLAKSPFELSGGQMRRVAIAGVLAMNPEVLILDEPTAGLDPKGQQDIMNMFNHLHKTKNMTTILVTHQMNHALAYADHIFVLADGSVQMEGTPKQIFSQADELKKANLDMPDVLSLIKRINQMFGTDIAYERRQPAALAKEIAERLRENKRL</sequence>
<dbReference type="InterPro" id="IPR027417">
    <property type="entry name" value="P-loop_NTPase"/>
</dbReference>
<keyword evidence="2 8" id="KW-0813">Transport</keyword>
<proteinExistence type="inferred from homology"/>
<dbReference type="GO" id="GO:0042626">
    <property type="term" value="F:ATPase-coupled transmembrane transporter activity"/>
    <property type="evidence" value="ECO:0007669"/>
    <property type="project" value="TreeGrafter"/>
</dbReference>
<evidence type="ECO:0000313" key="11">
    <source>
        <dbReference type="Proteomes" id="UP000198565"/>
    </source>
</evidence>
<dbReference type="SMART" id="SM00382">
    <property type="entry name" value="AAA"/>
    <property type="match status" value="1"/>
</dbReference>
<dbReference type="InterPro" id="IPR050095">
    <property type="entry name" value="ECF_ABC_transporter_ATP-bd"/>
</dbReference>
<dbReference type="InterPro" id="IPR003593">
    <property type="entry name" value="AAA+_ATPase"/>
</dbReference>
<dbReference type="GO" id="GO:0015087">
    <property type="term" value="F:cobalt ion transmembrane transporter activity"/>
    <property type="evidence" value="ECO:0007669"/>
    <property type="project" value="UniProtKB-ARBA"/>
</dbReference>
<comment type="subunit">
    <text evidence="8">Forms a stable energy-coupling factor (ECF) transporter complex composed of 2 membrane-embedded substrate-binding proteins (S component), 2 ATP-binding proteins (A component) and 2 transmembrane proteins (T component).</text>
</comment>